<evidence type="ECO:0000313" key="3">
    <source>
        <dbReference type="Proteomes" id="UP000001292"/>
    </source>
</evidence>
<dbReference type="PhylomeDB" id="B4HMY8"/>
<name>B4HMY8_DROSE</name>
<feature type="chain" id="PRO_5002808788" evidence="1">
    <location>
        <begin position="20"/>
        <end position="221"/>
    </location>
</feature>
<dbReference type="HOGENOM" id="CLU_109090_0_0_1"/>
<dbReference type="EMBL" id="CH480816">
    <property type="protein sequence ID" value="EDW48338.1"/>
    <property type="molecule type" value="Genomic_DNA"/>
</dbReference>
<sequence>MSRDFSALLAILIFSTVNAAPQTSPTIVPQIRTNGFQLEPLNQEYFLRIEHPGGTIRQESVSQNEAGHLQVKGVINQPFEDQDANLIVTYEAGPNGYVAKYSFGKGPPTPPPDTPLFLSPVTKFVPPINDNGVVLVPSENNYSLRIDLDGSSRDEIVEQVAPDELQVKGTFSQRFPGSKYLLVTYKAGTDGYVAKYSISSQTDTVNQIQQLPPNVLKTAAG</sequence>
<evidence type="ECO:0000256" key="1">
    <source>
        <dbReference type="SAM" id="SignalP"/>
    </source>
</evidence>
<keyword evidence="3" id="KW-1185">Reference proteome</keyword>
<feature type="signal peptide" evidence="1">
    <location>
        <begin position="1"/>
        <end position="19"/>
    </location>
</feature>
<reference evidence="2 3" key="1">
    <citation type="journal article" date="2007" name="Nature">
        <title>Evolution of genes and genomes on the Drosophila phylogeny.</title>
        <authorList>
            <consortium name="Drosophila 12 Genomes Consortium"/>
            <person name="Clark A.G."/>
            <person name="Eisen M.B."/>
            <person name="Smith D.R."/>
            <person name="Bergman C.M."/>
            <person name="Oliver B."/>
            <person name="Markow T.A."/>
            <person name="Kaufman T.C."/>
            <person name="Kellis M."/>
            <person name="Gelbart W."/>
            <person name="Iyer V.N."/>
            <person name="Pollard D.A."/>
            <person name="Sackton T.B."/>
            <person name="Larracuente A.M."/>
            <person name="Singh N.D."/>
            <person name="Abad J.P."/>
            <person name="Abt D.N."/>
            <person name="Adryan B."/>
            <person name="Aguade M."/>
            <person name="Akashi H."/>
            <person name="Anderson W.W."/>
            <person name="Aquadro C.F."/>
            <person name="Ardell D.H."/>
            <person name="Arguello R."/>
            <person name="Artieri C.G."/>
            <person name="Barbash D.A."/>
            <person name="Barker D."/>
            <person name="Barsanti P."/>
            <person name="Batterham P."/>
            <person name="Batzoglou S."/>
            <person name="Begun D."/>
            <person name="Bhutkar A."/>
            <person name="Blanco E."/>
            <person name="Bosak S.A."/>
            <person name="Bradley R.K."/>
            <person name="Brand A.D."/>
            <person name="Brent M.R."/>
            <person name="Brooks A.N."/>
            <person name="Brown R.H."/>
            <person name="Butlin R.K."/>
            <person name="Caggese C."/>
            <person name="Calvi B.R."/>
            <person name="Bernardo de Carvalho A."/>
            <person name="Caspi A."/>
            <person name="Castrezana S."/>
            <person name="Celniker S.E."/>
            <person name="Chang J.L."/>
            <person name="Chapple C."/>
            <person name="Chatterji S."/>
            <person name="Chinwalla A."/>
            <person name="Civetta A."/>
            <person name="Clifton S.W."/>
            <person name="Comeron J.M."/>
            <person name="Costello J.C."/>
            <person name="Coyne J.A."/>
            <person name="Daub J."/>
            <person name="David R.G."/>
            <person name="Delcher A.L."/>
            <person name="Delehaunty K."/>
            <person name="Do C.B."/>
            <person name="Ebling H."/>
            <person name="Edwards K."/>
            <person name="Eickbush T."/>
            <person name="Evans J.D."/>
            <person name="Filipski A."/>
            <person name="Findeiss S."/>
            <person name="Freyhult E."/>
            <person name="Fulton L."/>
            <person name="Fulton R."/>
            <person name="Garcia A.C."/>
            <person name="Gardiner A."/>
            <person name="Garfield D.A."/>
            <person name="Garvin B.E."/>
            <person name="Gibson G."/>
            <person name="Gilbert D."/>
            <person name="Gnerre S."/>
            <person name="Godfrey J."/>
            <person name="Good R."/>
            <person name="Gotea V."/>
            <person name="Gravely B."/>
            <person name="Greenberg A.J."/>
            <person name="Griffiths-Jones S."/>
            <person name="Gross S."/>
            <person name="Guigo R."/>
            <person name="Gustafson E.A."/>
            <person name="Haerty W."/>
            <person name="Hahn M.W."/>
            <person name="Halligan D.L."/>
            <person name="Halpern A.L."/>
            <person name="Halter G.M."/>
            <person name="Han M.V."/>
            <person name="Heger A."/>
            <person name="Hillier L."/>
            <person name="Hinrichs A.S."/>
            <person name="Holmes I."/>
            <person name="Hoskins R.A."/>
            <person name="Hubisz M.J."/>
            <person name="Hultmark D."/>
            <person name="Huntley M.A."/>
            <person name="Jaffe D.B."/>
            <person name="Jagadeeshan S."/>
            <person name="Jeck W.R."/>
            <person name="Johnson J."/>
            <person name="Jones C.D."/>
            <person name="Jordan W.C."/>
            <person name="Karpen G.H."/>
            <person name="Kataoka E."/>
            <person name="Keightley P.D."/>
            <person name="Kheradpour P."/>
            <person name="Kirkness E.F."/>
            <person name="Koerich L.B."/>
            <person name="Kristiansen K."/>
            <person name="Kudrna D."/>
            <person name="Kulathinal R.J."/>
            <person name="Kumar S."/>
            <person name="Kwok R."/>
            <person name="Lander E."/>
            <person name="Langley C.H."/>
            <person name="Lapoint R."/>
            <person name="Lazzaro B.P."/>
            <person name="Lee S.J."/>
            <person name="Levesque L."/>
            <person name="Li R."/>
            <person name="Lin C.F."/>
            <person name="Lin M.F."/>
            <person name="Lindblad-Toh K."/>
            <person name="Llopart A."/>
            <person name="Long M."/>
            <person name="Low L."/>
            <person name="Lozovsky E."/>
            <person name="Lu J."/>
            <person name="Luo M."/>
            <person name="Machado C.A."/>
            <person name="Makalowski W."/>
            <person name="Marzo M."/>
            <person name="Matsuda M."/>
            <person name="Matzkin L."/>
            <person name="McAllister B."/>
            <person name="McBride C.S."/>
            <person name="McKernan B."/>
            <person name="McKernan K."/>
            <person name="Mendez-Lago M."/>
            <person name="Minx P."/>
            <person name="Mollenhauer M.U."/>
            <person name="Montooth K."/>
            <person name="Mount S.M."/>
            <person name="Mu X."/>
            <person name="Myers E."/>
            <person name="Negre B."/>
            <person name="Newfeld S."/>
            <person name="Nielsen R."/>
            <person name="Noor M.A."/>
            <person name="O'Grady P."/>
            <person name="Pachter L."/>
            <person name="Papaceit M."/>
            <person name="Parisi M.J."/>
            <person name="Parisi M."/>
            <person name="Parts L."/>
            <person name="Pedersen J.S."/>
            <person name="Pesole G."/>
            <person name="Phillippy A.M."/>
            <person name="Ponting C.P."/>
            <person name="Pop M."/>
            <person name="Porcelli D."/>
            <person name="Powell J.R."/>
            <person name="Prohaska S."/>
            <person name="Pruitt K."/>
            <person name="Puig M."/>
            <person name="Quesneville H."/>
            <person name="Ram K.R."/>
            <person name="Rand D."/>
            <person name="Rasmussen M.D."/>
            <person name="Reed L.K."/>
            <person name="Reenan R."/>
            <person name="Reily A."/>
            <person name="Remington K.A."/>
            <person name="Rieger T.T."/>
            <person name="Ritchie M.G."/>
            <person name="Robin C."/>
            <person name="Rogers Y.H."/>
            <person name="Rohde C."/>
            <person name="Rozas J."/>
            <person name="Rubenfield M.J."/>
            <person name="Ruiz A."/>
            <person name="Russo S."/>
            <person name="Salzberg S.L."/>
            <person name="Sanchez-Gracia A."/>
            <person name="Saranga D.J."/>
            <person name="Sato H."/>
            <person name="Schaeffer S.W."/>
            <person name="Schatz M.C."/>
            <person name="Schlenke T."/>
            <person name="Schwartz R."/>
            <person name="Segarra C."/>
            <person name="Singh R.S."/>
            <person name="Sirot L."/>
            <person name="Sirota M."/>
            <person name="Sisneros N.B."/>
            <person name="Smith C.D."/>
            <person name="Smith T.F."/>
            <person name="Spieth J."/>
            <person name="Stage D.E."/>
            <person name="Stark A."/>
            <person name="Stephan W."/>
            <person name="Strausberg R.L."/>
            <person name="Strempel S."/>
            <person name="Sturgill D."/>
            <person name="Sutton G."/>
            <person name="Sutton G.G."/>
            <person name="Tao W."/>
            <person name="Teichmann S."/>
            <person name="Tobari Y.N."/>
            <person name="Tomimura Y."/>
            <person name="Tsolas J.M."/>
            <person name="Valente V.L."/>
            <person name="Venter E."/>
            <person name="Venter J.C."/>
            <person name="Vicario S."/>
            <person name="Vieira F.G."/>
            <person name="Vilella A.J."/>
            <person name="Villasante A."/>
            <person name="Walenz B."/>
            <person name="Wang J."/>
            <person name="Wasserman M."/>
            <person name="Watts T."/>
            <person name="Wilson D."/>
            <person name="Wilson R.K."/>
            <person name="Wing R.A."/>
            <person name="Wolfner M.F."/>
            <person name="Wong A."/>
            <person name="Wong G.K."/>
            <person name="Wu C.I."/>
            <person name="Wu G."/>
            <person name="Yamamoto D."/>
            <person name="Yang H.P."/>
            <person name="Yang S.P."/>
            <person name="Yorke J.A."/>
            <person name="Yoshida K."/>
            <person name="Zdobnov E."/>
            <person name="Zhang P."/>
            <person name="Zhang Y."/>
            <person name="Zimin A.V."/>
            <person name="Baldwin J."/>
            <person name="Abdouelleil A."/>
            <person name="Abdulkadir J."/>
            <person name="Abebe A."/>
            <person name="Abera B."/>
            <person name="Abreu J."/>
            <person name="Acer S.C."/>
            <person name="Aftuck L."/>
            <person name="Alexander A."/>
            <person name="An P."/>
            <person name="Anderson E."/>
            <person name="Anderson S."/>
            <person name="Arachi H."/>
            <person name="Azer M."/>
            <person name="Bachantsang P."/>
            <person name="Barry A."/>
            <person name="Bayul T."/>
            <person name="Berlin A."/>
            <person name="Bessette D."/>
            <person name="Bloom T."/>
            <person name="Blye J."/>
            <person name="Boguslavskiy L."/>
            <person name="Bonnet C."/>
            <person name="Boukhgalter B."/>
            <person name="Bourzgui I."/>
            <person name="Brown A."/>
            <person name="Cahill P."/>
            <person name="Channer S."/>
            <person name="Cheshatsang Y."/>
            <person name="Chuda L."/>
            <person name="Citroen M."/>
            <person name="Collymore A."/>
            <person name="Cooke P."/>
            <person name="Costello M."/>
            <person name="D'Aco K."/>
            <person name="Daza R."/>
            <person name="De Haan G."/>
            <person name="DeGray S."/>
            <person name="DeMaso C."/>
            <person name="Dhargay N."/>
            <person name="Dooley K."/>
            <person name="Dooley E."/>
            <person name="Doricent M."/>
            <person name="Dorje P."/>
            <person name="Dorjee K."/>
            <person name="Dupes A."/>
            <person name="Elong R."/>
            <person name="Falk J."/>
            <person name="Farina A."/>
            <person name="Faro S."/>
            <person name="Ferguson D."/>
            <person name="Fisher S."/>
            <person name="Foley C.D."/>
            <person name="Franke A."/>
            <person name="Friedrich D."/>
            <person name="Gadbois L."/>
            <person name="Gearin G."/>
            <person name="Gearin C.R."/>
            <person name="Giannoukos G."/>
            <person name="Goode T."/>
            <person name="Graham J."/>
            <person name="Grandbois E."/>
            <person name="Grewal S."/>
            <person name="Gyaltsen K."/>
            <person name="Hafez N."/>
            <person name="Hagos B."/>
            <person name="Hall J."/>
            <person name="Henson C."/>
            <person name="Hollinger A."/>
            <person name="Honan T."/>
            <person name="Huard M.D."/>
            <person name="Hughes L."/>
            <person name="Hurhula B."/>
            <person name="Husby M.E."/>
            <person name="Kamat A."/>
            <person name="Kanga B."/>
            <person name="Kashin S."/>
            <person name="Khazanovich D."/>
            <person name="Kisner P."/>
            <person name="Lance K."/>
            <person name="Lara M."/>
            <person name="Lee W."/>
            <person name="Lennon N."/>
            <person name="Letendre F."/>
            <person name="LeVine R."/>
            <person name="Lipovsky A."/>
            <person name="Liu X."/>
            <person name="Liu J."/>
            <person name="Liu S."/>
            <person name="Lokyitsang T."/>
            <person name="Lokyitsang Y."/>
            <person name="Lubonja R."/>
            <person name="Lui A."/>
            <person name="MacDonald P."/>
            <person name="Magnisalis V."/>
            <person name="Maru K."/>
            <person name="Matthews C."/>
            <person name="McCusker W."/>
            <person name="McDonough S."/>
            <person name="Mehta T."/>
            <person name="Meldrim J."/>
            <person name="Meneus L."/>
            <person name="Mihai O."/>
            <person name="Mihalev A."/>
            <person name="Mihova T."/>
            <person name="Mittelman R."/>
            <person name="Mlenga V."/>
            <person name="Montmayeur A."/>
            <person name="Mulrain L."/>
            <person name="Navidi A."/>
            <person name="Naylor J."/>
            <person name="Negash T."/>
            <person name="Nguyen T."/>
            <person name="Nguyen N."/>
            <person name="Nicol R."/>
            <person name="Norbu C."/>
            <person name="Norbu N."/>
            <person name="Novod N."/>
            <person name="O'Neill B."/>
            <person name="Osman S."/>
            <person name="Markiewicz E."/>
            <person name="Oyono O.L."/>
            <person name="Patti C."/>
            <person name="Phunkhang P."/>
            <person name="Pierre F."/>
            <person name="Priest M."/>
            <person name="Raghuraman S."/>
            <person name="Rege F."/>
            <person name="Reyes R."/>
            <person name="Rise C."/>
            <person name="Rogov P."/>
            <person name="Ross K."/>
            <person name="Ryan E."/>
            <person name="Settipalli S."/>
            <person name="Shea T."/>
            <person name="Sherpa N."/>
            <person name="Shi L."/>
            <person name="Shih D."/>
            <person name="Sparrow T."/>
            <person name="Spaulding J."/>
            <person name="Stalker J."/>
            <person name="Stange-Thomann N."/>
            <person name="Stavropoulos S."/>
            <person name="Stone C."/>
            <person name="Strader C."/>
            <person name="Tesfaye S."/>
            <person name="Thomson T."/>
            <person name="Thoulutsang Y."/>
            <person name="Thoulutsang D."/>
            <person name="Topham K."/>
            <person name="Topping I."/>
            <person name="Tsamla T."/>
            <person name="Vassiliev H."/>
            <person name="Vo A."/>
            <person name="Wangchuk T."/>
            <person name="Wangdi T."/>
            <person name="Weiand M."/>
            <person name="Wilkinson J."/>
            <person name="Wilson A."/>
            <person name="Yadav S."/>
            <person name="Young G."/>
            <person name="Yu Q."/>
            <person name="Zembek L."/>
            <person name="Zhong D."/>
            <person name="Zimmer A."/>
            <person name="Zwirko Z."/>
            <person name="Jaffe D.B."/>
            <person name="Alvarez P."/>
            <person name="Brockman W."/>
            <person name="Butler J."/>
            <person name="Chin C."/>
            <person name="Gnerre S."/>
            <person name="Grabherr M."/>
            <person name="Kleber M."/>
            <person name="Mauceli E."/>
            <person name="MacCallum I."/>
        </authorList>
    </citation>
    <scope>NUCLEOTIDE SEQUENCE [LARGE SCALE GENOMIC DNA]</scope>
    <source>
        <strain evidence="3">Rob3c / Tucson 14021-0248.25</strain>
    </source>
</reference>
<protein>
    <submittedName>
        <fullName evidence="2">GM21811</fullName>
    </submittedName>
</protein>
<keyword evidence="1" id="KW-0732">Signal</keyword>
<proteinExistence type="predicted"/>
<dbReference type="Proteomes" id="UP000001292">
    <property type="component" value="Unassembled WGS sequence"/>
</dbReference>
<accession>B4HMY8</accession>
<evidence type="ECO:0000313" key="2">
    <source>
        <dbReference type="EMBL" id="EDW48338.1"/>
    </source>
</evidence>
<organism evidence="3">
    <name type="scientific">Drosophila sechellia</name>
    <name type="common">Fruit fly</name>
    <dbReference type="NCBI Taxonomy" id="7238"/>
    <lineage>
        <taxon>Eukaryota</taxon>
        <taxon>Metazoa</taxon>
        <taxon>Ecdysozoa</taxon>
        <taxon>Arthropoda</taxon>
        <taxon>Hexapoda</taxon>
        <taxon>Insecta</taxon>
        <taxon>Pterygota</taxon>
        <taxon>Neoptera</taxon>
        <taxon>Endopterygota</taxon>
        <taxon>Diptera</taxon>
        <taxon>Brachycera</taxon>
        <taxon>Muscomorpha</taxon>
        <taxon>Ephydroidea</taxon>
        <taxon>Drosophilidae</taxon>
        <taxon>Drosophila</taxon>
        <taxon>Sophophora</taxon>
    </lineage>
</organism>
<dbReference type="OMA" id="KQNDAGH"/>
<dbReference type="AlphaFoldDB" id="B4HMY8"/>
<gene>
    <name evidence="2" type="primary">Dsec\GM21811</name>
    <name evidence="2" type="ORF">Dsec_GM21811</name>
</gene>